<reference evidence="1 2" key="1">
    <citation type="submission" date="2015-05" db="EMBL/GenBank/DDBJ databases">
        <title>Evolution of Trichinella species and genotypes.</title>
        <authorList>
            <person name="Korhonen P.K."/>
            <person name="Edoardo P."/>
            <person name="Giuseppe L.R."/>
            <person name="Gasser R.B."/>
        </authorList>
    </citation>
    <scope>NUCLEOTIDE SEQUENCE [LARGE SCALE GENOMIC DNA]</scope>
    <source>
        <strain evidence="1">ISS10</strain>
    </source>
</reference>
<dbReference type="EMBL" id="JYDW01000065">
    <property type="protein sequence ID" value="KRZ57986.1"/>
    <property type="molecule type" value="Genomic_DNA"/>
</dbReference>
<proteinExistence type="predicted"/>
<comment type="caution">
    <text evidence="1">The sequence shown here is derived from an EMBL/GenBank/DDBJ whole genome shotgun (WGS) entry which is preliminary data.</text>
</comment>
<protein>
    <submittedName>
        <fullName evidence="1">Uncharacterized protein</fullName>
    </submittedName>
</protein>
<sequence length="105" mass="12134">MRGVGDENWLTESVKCFAVGSGGYLSSSIRDCHCLAGLYSLLDKRAVLKWLELYKRKPIFCYFIPNRSHENQHSDYNCLLTSAQMNRKLQNAYGNIDETDLIFKY</sequence>
<evidence type="ECO:0000313" key="2">
    <source>
        <dbReference type="Proteomes" id="UP000054721"/>
    </source>
</evidence>
<dbReference type="OrthoDB" id="10413250at2759"/>
<accession>A0A0V1LFL0</accession>
<dbReference type="AlphaFoldDB" id="A0A0V1LFL0"/>
<gene>
    <name evidence="1" type="ORF">T02_2409</name>
</gene>
<keyword evidence="2" id="KW-1185">Reference proteome</keyword>
<dbReference type="Proteomes" id="UP000054721">
    <property type="component" value="Unassembled WGS sequence"/>
</dbReference>
<evidence type="ECO:0000313" key="1">
    <source>
        <dbReference type="EMBL" id="KRZ57986.1"/>
    </source>
</evidence>
<organism evidence="1 2">
    <name type="scientific">Trichinella nativa</name>
    <dbReference type="NCBI Taxonomy" id="6335"/>
    <lineage>
        <taxon>Eukaryota</taxon>
        <taxon>Metazoa</taxon>
        <taxon>Ecdysozoa</taxon>
        <taxon>Nematoda</taxon>
        <taxon>Enoplea</taxon>
        <taxon>Dorylaimia</taxon>
        <taxon>Trichinellida</taxon>
        <taxon>Trichinellidae</taxon>
        <taxon>Trichinella</taxon>
    </lineage>
</organism>
<name>A0A0V1LFL0_9BILA</name>